<evidence type="ECO:0000256" key="4">
    <source>
        <dbReference type="SAM" id="MobiDB-lite"/>
    </source>
</evidence>
<dbReference type="GO" id="GO:0006355">
    <property type="term" value="P:regulation of DNA-templated transcription"/>
    <property type="evidence" value="ECO:0007669"/>
    <property type="project" value="InterPro"/>
</dbReference>
<dbReference type="SUPFAM" id="SSF57716">
    <property type="entry name" value="Glucocorticoid receptor-like (DNA-binding domain)"/>
    <property type="match status" value="1"/>
</dbReference>
<reference evidence="5 6" key="1">
    <citation type="submission" date="2018-06" db="EMBL/GenBank/DDBJ databases">
        <authorList>
            <consortium name="Pathogen Informatics"/>
            <person name="Doyle S."/>
        </authorList>
    </citation>
    <scope>NUCLEOTIDE SEQUENCE [LARGE SCALE GENOMIC DNA]</scope>
    <source>
        <strain evidence="5 6">NCTC11091</strain>
    </source>
</reference>
<sequence>MTHTQPYNPTDFAQPMNQAQNSTTATNTLATHPCPRCGTPTVWQNNANKPFCSARCKLIDLGAWASEDYKIAAQDAPFSDELMGDDQR</sequence>
<evidence type="ECO:0000256" key="2">
    <source>
        <dbReference type="ARBA" id="ARBA00022833"/>
    </source>
</evidence>
<feature type="compositionally biased region" description="Low complexity" evidence="4">
    <location>
        <begin position="17"/>
        <end position="31"/>
    </location>
</feature>
<dbReference type="HAMAP" id="MF_00649">
    <property type="entry name" value="DNA_gyrase_inhibitor_YacG"/>
    <property type="match status" value="1"/>
</dbReference>
<dbReference type="InterPro" id="IPR013088">
    <property type="entry name" value="Znf_NHR/GATA"/>
</dbReference>
<dbReference type="GO" id="GO:0008657">
    <property type="term" value="F:DNA topoisomerase type II (double strand cut, ATP-hydrolyzing) inhibitor activity"/>
    <property type="evidence" value="ECO:0007669"/>
    <property type="project" value="UniProtKB-UniRule"/>
</dbReference>
<comment type="similarity">
    <text evidence="3">Belongs to the DNA gyrase inhibitor YacG family.</text>
</comment>
<keyword evidence="1 3" id="KW-0479">Metal-binding</keyword>
<comment type="cofactor">
    <cofactor evidence="3">
        <name>Zn(2+)</name>
        <dbReference type="ChEBI" id="CHEBI:29105"/>
    </cofactor>
    <text evidence="3">Binds 1 zinc ion.</text>
</comment>
<dbReference type="Gene3D" id="3.30.50.10">
    <property type="entry name" value="Erythroid Transcription Factor GATA-1, subunit A"/>
    <property type="match status" value="1"/>
</dbReference>
<dbReference type="Pfam" id="PF03884">
    <property type="entry name" value="YacG"/>
    <property type="match status" value="1"/>
</dbReference>
<dbReference type="GO" id="GO:0008270">
    <property type="term" value="F:zinc ion binding"/>
    <property type="evidence" value="ECO:0007669"/>
    <property type="project" value="UniProtKB-UniRule"/>
</dbReference>
<protein>
    <recommendedName>
        <fullName evidence="3">DNA gyrase inhibitor YacG</fullName>
    </recommendedName>
</protein>
<feature type="binding site" evidence="3">
    <location>
        <position position="37"/>
    </location>
    <ligand>
        <name>Zn(2+)</name>
        <dbReference type="ChEBI" id="CHEBI:29105"/>
    </ligand>
</feature>
<comment type="subunit">
    <text evidence="3">Interacts with GyrB.</text>
</comment>
<gene>
    <name evidence="3 5" type="primary">yacG</name>
    <name evidence="5" type="ORF">NCTC11091_01258</name>
</gene>
<dbReference type="PANTHER" id="PTHR36150:SF1">
    <property type="entry name" value="DNA GYRASE INHIBITOR YACG"/>
    <property type="match status" value="1"/>
</dbReference>
<keyword evidence="2 3" id="KW-0862">Zinc</keyword>
<feature type="region of interest" description="Disordered" evidence="4">
    <location>
        <begin position="1"/>
        <end position="31"/>
    </location>
</feature>
<evidence type="ECO:0000313" key="5">
    <source>
        <dbReference type="EMBL" id="STY95464.1"/>
    </source>
</evidence>
<evidence type="ECO:0000313" key="6">
    <source>
        <dbReference type="Proteomes" id="UP000255193"/>
    </source>
</evidence>
<dbReference type="Proteomes" id="UP000255193">
    <property type="component" value="Unassembled WGS sequence"/>
</dbReference>
<comment type="function">
    <text evidence="3">Inhibits all the catalytic activities of DNA gyrase by preventing its interaction with DNA. Acts by binding directly to the C-terminal domain of GyrB, which probably disrupts DNA binding by the gyrase.</text>
</comment>
<proteinExistence type="inferred from homology"/>
<evidence type="ECO:0000256" key="3">
    <source>
        <dbReference type="HAMAP-Rule" id="MF_00649"/>
    </source>
</evidence>
<dbReference type="EMBL" id="UGQA01000001">
    <property type="protein sequence ID" value="STY95464.1"/>
    <property type="molecule type" value="Genomic_DNA"/>
</dbReference>
<dbReference type="PANTHER" id="PTHR36150">
    <property type="entry name" value="DNA GYRASE INHIBITOR YACG"/>
    <property type="match status" value="1"/>
</dbReference>
<accession>A0A378Q4X8</accession>
<dbReference type="AlphaFoldDB" id="A0A378Q4X8"/>
<feature type="binding site" evidence="3">
    <location>
        <position position="52"/>
    </location>
    <ligand>
        <name>Zn(2+)</name>
        <dbReference type="ChEBI" id="CHEBI:29105"/>
    </ligand>
</feature>
<dbReference type="InterPro" id="IPR005584">
    <property type="entry name" value="DNA_gyrase_inhibitor_YacG"/>
</dbReference>
<evidence type="ECO:0000256" key="1">
    <source>
        <dbReference type="ARBA" id="ARBA00022723"/>
    </source>
</evidence>
<feature type="binding site" evidence="3">
    <location>
        <position position="56"/>
    </location>
    <ligand>
        <name>Zn(2+)</name>
        <dbReference type="ChEBI" id="CHEBI:29105"/>
    </ligand>
</feature>
<feature type="binding site" evidence="3">
    <location>
        <position position="34"/>
    </location>
    <ligand>
        <name>Zn(2+)</name>
        <dbReference type="ChEBI" id="CHEBI:29105"/>
    </ligand>
</feature>
<name>A0A378Q4X8_9GAMM</name>
<organism evidence="5 6">
    <name type="scientific">Faucicola atlantae</name>
    <dbReference type="NCBI Taxonomy" id="34059"/>
    <lineage>
        <taxon>Bacteria</taxon>
        <taxon>Pseudomonadati</taxon>
        <taxon>Pseudomonadota</taxon>
        <taxon>Gammaproteobacteria</taxon>
        <taxon>Moraxellales</taxon>
        <taxon>Moraxellaceae</taxon>
        <taxon>Faucicola</taxon>
    </lineage>
</organism>